<dbReference type="Proteomes" id="UP000654123">
    <property type="component" value="Unassembled WGS sequence"/>
</dbReference>
<organism evidence="1 2">
    <name type="scientific">Streptomyces roseolilacinus</name>
    <dbReference type="NCBI Taxonomy" id="66904"/>
    <lineage>
        <taxon>Bacteria</taxon>
        <taxon>Bacillati</taxon>
        <taxon>Actinomycetota</taxon>
        <taxon>Actinomycetes</taxon>
        <taxon>Kitasatosporales</taxon>
        <taxon>Streptomycetaceae</taxon>
        <taxon>Streptomyces</taxon>
    </lineage>
</organism>
<reference evidence="1" key="1">
    <citation type="journal article" date="2014" name="Int. J. Syst. Evol. Microbiol.">
        <title>Complete genome sequence of Corynebacterium casei LMG S-19264T (=DSM 44701T), isolated from a smear-ripened cheese.</title>
        <authorList>
            <consortium name="US DOE Joint Genome Institute (JGI-PGF)"/>
            <person name="Walter F."/>
            <person name="Albersmeier A."/>
            <person name="Kalinowski J."/>
            <person name="Ruckert C."/>
        </authorList>
    </citation>
    <scope>NUCLEOTIDE SEQUENCE</scope>
    <source>
        <strain evidence="1">JCM 4335</strain>
    </source>
</reference>
<comment type="caution">
    <text evidence="1">The sequence shown here is derived from an EMBL/GenBank/DDBJ whole genome shotgun (WGS) entry which is preliminary data.</text>
</comment>
<reference evidence="1" key="2">
    <citation type="submission" date="2020-09" db="EMBL/GenBank/DDBJ databases">
        <authorList>
            <person name="Sun Q."/>
            <person name="Ohkuma M."/>
        </authorList>
    </citation>
    <scope>NUCLEOTIDE SEQUENCE</scope>
    <source>
        <strain evidence="1">JCM 4335</strain>
    </source>
</reference>
<name>A0A918EKA5_9ACTN</name>
<accession>A0A918EKA5</accession>
<keyword evidence="2" id="KW-1185">Reference proteome</keyword>
<protein>
    <recommendedName>
        <fullName evidence="3">Exo-alpha-sialidase</fullName>
    </recommendedName>
</protein>
<evidence type="ECO:0000313" key="2">
    <source>
        <dbReference type="Proteomes" id="UP000654123"/>
    </source>
</evidence>
<gene>
    <name evidence="1" type="ORF">GCM10010249_22900</name>
</gene>
<evidence type="ECO:0000313" key="1">
    <source>
        <dbReference type="EMBL" id="GGQ03933.1"/>
    </source>
</evidence>
<dbReference type="InterPro" id="IPR036278">
    <property type="entry name" value="Sialidase_sf"/>
</dbReference>
<proteinExistence type="predicted"/>
<dbReference type="SUPFAM" id="SSF50939">
    <property type="entry name" value="Sialidases"/>
    <property type="match status" value="1"/>
</dbReference>
<dbReference type="AlphaFoldDB" id="A0A918EKA5"/>
<dbReference type="EMBL" id="BMSV01000004">
    <property type="protein sequence ID" value="GGQ03933.1"/>
    <property type="molecule type" value="Genomic_DNA"/>
</dbReference>
<sequence length="72" mass="7651">MTPRDTTGGPADGGRPLLTLRVSRDGGRTWSERTAVHSRERLTPLHSSVWPPCACPRCAPGRSGRDGTGQGP</sequence>
<evidence type="ECO:0008006" key="3">
    <source>
        <dbReference type="Google" id="ProtNLM"/>
    </source>
</evidence>